<evidence type="ECO:0000256" key="2">
    <source>
        <dbReference type="ARBA" id="ARBA00004496"/>
    </source>
</evidence>
<evidence type="ECO:0000256" key="4">
    <source>
        <dbReference type="ARBA" id="ARBA00011905"/>
    </source>
</evidence>
<proteinExistence type="inferred from homology"/>
<dbReference type="STRING" id="1391653.AKJ08_3128"/>
<dbReference type="PIRSF" id="PIRSF023956">
    <property type="entry name" value="Thiopurine_S-methyltransferase"/>
    <property type="match status" value="1"/>
</dbReference>
<dbReference type="PANTHER" id="PTHR10259:SF11">
    <property type="entry name" value="THIOPURINE S-METHYLTRANSFERASE"/>
    <property type="match status" value="1"/>
</dbReference>
<dbReference type="KEGG" id="vin:AKJ08_3128"/>
<dbReference type="HAMAP" id="MF_00812">
    <property type="entry name" value="Thiopur_methtran"/>
    <property type="match status" value="1"/>
</dbReference>
<dbReference type="Pfam" id="PF05724">
    <property type="entry name" value="TPMT"/>
    <property type="match status" value="1"/>
</dbReference>
<evidence type="ECO:0000256" key="3">
    <source>
        <dbReference type="ARBA" id="ARBA00008145"/>
    </source>
</evidence>
<dbReference type="GO" id="GO:0005737">
    <property type="term" value="C:cytoplasm"/>
    <property type="evidence" value="ECO:0007669"/>
    <property type="project" value="UniProtKB-SubCell"/>
</dbReference>
<keyword evidence="5" id="KW-0963">Cytoplasm</keyword>
<comment type="similarity">
    <text evidence="3">Belongs to the class I-like SAM-binding methyltransferase superfamily. TPMT family.</text>
</comment>
<evidence type="ECO:0000313" key="9">
    <source>
        <dbReference type="EMBL" id="AKU92741.1"/>
    </source>
</evidence>
<dbReference type="GO" id="GO:0032259">
    <property type="term" value="P:methylation"/>
    <property type="evidence" value="ECO:0007669"/>
    <property type="project" value="UniProtKB-KW"/>
</dbReference>
<dbReference type="InterPro" id="IPR025835">
    <property type="entry name" value="Thiopurine_S-MeTrfase"/>
</dbReference>
<accession>A0A0K1PH69</accession>
<evidence type="ECO:0000256" key="8">
    <source>
        <dbReference type="ARBA" id="ARBA00022691"/>
    </source>
</evidence>
<comment type="catalytic activity">
    <reaction evidence="1">
        <text>S-adenosyl-L-methionine + a thiopurine = S-adenosyl-L-homocysteine + a thiopurine S-methylether.</text>
        <dbReference type="EC" id="2.1.1.67"/>
    </reaction>
</comment>
<name>A0A0K1PH69_9BACT</name>
<dbReference type="AlphaFoldDB" id="A0A0K1PH69"/>
<evidence type="ECO:0000256" key="6">
    <source>
        <dbReference type="ARBA" id="ARBA00022603"/>
    </source>
</evidence>
<protein>
    <recommendedName>
        <fullName evidence="4">thiopurine S-methyltransferase</fullName>
        <ecNumber evidence="4">2.1.1.67</ecNumber>
    </recommendedName>
</protein>
<dbReference type="EMBL" id="CP012332">
    <property type="protein sequence ID" value="AKU92741.1"/>
    <property type="molecule type" value="Genomic_DNA"/>
</dbReference>
<keyword evidence="7 9" id="KW-0808">Transferase</keyword>
<dbReference type="PANTHER" id="PTHR10259">
    <property type="entry name" value="THIOPURINE S-METHYLTRANSFERASE"/>
    <property type="match status" value="1"/>
</dbReference>
<comment type="subcellular location">
    <subcellularLocation>
        <location evidence="2">Cytoplasm</location>
    </subcellularLocation>
</comment>
<reference evidence="9 10" key="1">
    <citation type="submission" date="2015-08" db="EMBL/GenBank/DDBJ databases">
        <authorList>
            <person name="Babu N.S."/>
            <person name="Beckwith C.J."/>
            <person name="Beseler K.G."/>
            <person name="Brison A."/>
            <person name="Carone J.V."/>
            <person name="Caskin T.P."/>
            <person name="Diamond M."/>
            <person name="Durham M.E."/>
            <person name="Foxe J.M."/>
            <person name="Go M."/>
            <person name="Henderson B.A."/>
            <person name="Jones I.B."/>
            <person name="McGettigan J.A."/>
            <person name="Micheletti S.J."/>
            <person name="Nasrallah M.E."/>
            <person name="Ortiz D."/>
            <person name="Piller C.R."/>
            <person name="Privatt S.R."/>
            <person name="Schneider S.L."/>
            <person name="Sharp S."/>
            <person name="Smith T.C."/>
            <person name="Stanton J.D."/>
            <person name="Ullery H.E."/>
            <person name="Wilson R.J."/>
            <person name="Serrano M.G."/>
            <person name="Buck G."/>
            <person name="Lee V."/>
            <person name="Wang Y."/>
            <person name="Carvalho R."/>
            <person name="Voegtly L."/>
            <person name="Shi R."/>
            <person name="Duckworth R."/>
            <person name="Johnson A."/>
            <person name="Loviza R."/>
            <person name="Walstead R."/>
            <person name="Shah Z."/>
            <person name="Kiflezghi M."/>
            <person name="Wade K."/>
            <person name="Ball S.L."/>
            <person name="Bradley K.W."/>
            <person name="Asai D.J."/>
            <person name="Bowman C.A."/>
            <person name="Russell D.A."/>
            <person name="Pope W.H."/>
            <person name="Jacobs-Sera D."/>
            <person name="Hendrix R.W."/>
            <person name="Hatfull G.F."/>
        </authorList>
    </citation>
    <scope>NUCLEOTIDE SEQUENCE [LARGE SCALE GENOMIC DNA]</scope>
    <source>
        <strain evidence="9 10">DSM 27710</strain>
    </source>
</reference>
<keyword evidence="6 9" id="KW-0489">Methyltransferase</keyword>
<evidence type="ECO:0000256" key="5">
    <source>
        <dbReference type="ARBA" id="ARBA00022490"/>
    </source>
</evidence>
<sequence length="217" mass="24032">MGMDAEFWLSRWREGRIGFHEGRPNDLLVSHARALGPPGRVLVPLSGKTEDMAYLRSLGHEVVGIELAEAAAEEFFREHGLEAAPSPRGALVERSAGGITILQGDFFDARPEDVGAITAFYDRAAIVALPPELRPRYAAHLRELAGEDAPGLVICFEYPQERMAGPPFSVGEDELRRYFPAVERLEDRRTEGPQSRASGIDMRERLYLVGGHRAEPI</sequence>
<dbReference type="SUPFAM" id="SSF53335">
    <property type="entry name" value="S-adenosyl-L-methionine-dependent methyltransferases"/>
    <property type="match status" value="1"/>
</dbReference>
<dbReference type="EC" id="2.1.1.67" evidence="4"/>
<gene>
    <name evidence="9" type="ORF">AKJ08_3128</name>
</gene>
<dbReference type="InterPro" id="IPR029063">
    <property type="entry name" value="SAM-dependent_MTases_sf"/>
</dbReference>
<dbReference type="Gene3D" id="3.40.50.150">
    <property type="entry name" value="Vaccinia Virus protein VP39"/>
    <property type="match status" value="1"/>
</dbReference>
<evidence type="ECO:0000256" key="7">
    <source>
        <dbReference type="ARBA" id="ARBA00022679"/>
    </source>
</evidence>
<dbReference type="Proteomes" id="UP000055590">
    <property type="component" value="Chromosome"/>
</dbReference>
<keyword evidence="10" id="KW-1185">Reference proteome</keyword>
<dbReference type="GO" id="GO:0008119">
    <property type="term" value="F:thiopurine S-methyltransferase activity"/>
    <property type="evidence" value="ECO:0007669"/>
    <property type="project" value="UniProtKB-EC"/>
</dbReference>
<dbReference type="InterPro" id="IPR008854">
    <property type="entry name" value="TPMT"/>
</dbReference>
<dbReference type="FunFam" id="3.40.50.150:FF:000101">
    <property type="entry name" value="Thiopurine S-methyltransferase"/>
    <property type="match status" value="1"/>
</dbReference>
<organism evidence="9 10">
    <name type="scientific">Vulgatibacter incomptus</name>
    <dbReference type="NCBI Taxonomy" id="1391653"/>
    <lineage>
        <taxon>Bacteria</taxon>
        <taxon>Pseudomonadati</taxon>
        <taxon>Myxococcota</taxon>
        <taxon>Myxococcia</taxon>
        <taxon>Myxococcales</taxon>
        <taxon>Cystobacterineae</taxon>
        <taxon>Vulgatibacteraceae</taxon>
        <taxon>Vulgatibacter</taxon>
    </lineage>
</organism>
<keyword evidence="8" id="KW-0949">S-adenosyl-L-methionine</keyword>
<evidence type="ECO:0000256" key="1">
    <source>
        <dbReference type="ARBA" id="ARBA00000903"/>
    </source>
</evidence>
<dbReference type="PROSITE" id="PS51585">
    <property type="entry name" value="SAM_MT_TPMT"/>
    <property type="match status" value="1"/>
</dbReference>
<evidence type="ECO:0000313" key="10">
    <source>
        <dbReference type="Proteomes" id="UP000055590"/>
    </source>
</evidence>